<keyword evidence="3" id="KW-1185">Reference proteome</keyword>
<evidence type="ECO:0000256" key="1">
    <source>
        <dbReference type="SAM" id="MobiDB-lite"/>
    </source>
</evidence>
<accession>A0A2P5D2L9</accession>
<dbReference type="Proteomes" id="UP000237105">
    <property type="component" value="Unassembled WGS sequence"/>
</dbReference>
<evidence type="ECO:0000313" key="2">
    <source>
        <dbReference type="EMBL" id="PON67539.1"/>
    </source>
</evidence>
<evidence type="ECO:0000313" key="3">
    <source>
        <dbReference type="Proteomes" id="UP000237105"/>
    </source>
</evidence>
<name>A0A2P5D2L9_PARAD</name>
<proteinExistence type="predicted"/>
<comment type="caution">
    <text evidence="2">The sequence shown here is derived from an EMBL/GenBank/DDBJ whole genome shotgun (WGS) entry which is preliminary data.</text>
</comment>
<gene>
    <name evidence="2" type="ORF">PanWU01x14_101760</name>
</gene>
<sequence length="84" mass="9214">MDSNWVGPYEAKRQTIESGKGSATKLVLRIAMEKGLSPVSDPSAVELTLRICHGTDPLDCNEKGSVTSVRPICRRTYPQDLPQN</sequence>
<reference evidence="3" key="1">
    <citation type="submission" date="2016-06" db="EMBL/GenBank/DDBJ databases">
        <title>Parallel loss of symbiosis genes in relatives of nitrogen-fixing non-legume Parasponia.</title>
        <authorList>
            <person name="Van Velzen R."/>
            <person name="Holmer R."/>
            <person name="Bu F."/>
            <person name="Rutten L."/>
            <person name="Van Zeijl A."/>
            <person name="Liu W."/>
            <person name="Santuari L."/>
            <person name="Cao Q."/>
            <person name="Sharma T."/>
            <person name="Shen D."/>
            <person name="Roswanjaya Y."/>
            <person name="Wardhani T."/>
            <person name="Kalhor M.S."/>
            <person name="Jansen J."/>
            <person name="Van den Hoogen J."/>
            <person name="Gungor B."/>
            <person name="Hartog M."/>
            <person name="Hontelez J."/>
            <person name="Verver J."/>
            <person name="Yang W.-C."/>
            <person name="Schijlen E."/>
            <person name="Repin R."/>
            <person name="Schilthuizen M."/>
            <person name="Schranz E."/>
            <person name="Heidstra R."/>
            <person name="Miyata K."/>
            <person name="Fedorova E."/>
            <person name="Kohlen W."/>
            <person name="Bisseling T."/>
            <person name="Smit S."/>
            <person name="Geurts R."/>
        </authorList>
    </citation>
    <scope>NUCLEOTIDE SEQUENCE [LARGE SCALE GENOMIC DNA]</scope>
    <source>
        <strain evidence="3">cv. WU1-14</strain>
    </source>
</reference>
<organism evidence="2 3">
    <name type="scientific">Parasponia andersonii</name>
    <name type="common">Sponia andersonii</name>
    <dbReference type="NCBI Taxonomy" id="3476"/>
    <lineage>
        <taxon>Eukaryota</taxon>
        <taxon>Viridiplantae</taxon>
        <taxon>Streptophyta</taxon>
        <taxon>Embryophyta</taxon>
        <taxon>Tracheophyta</taxon>
        <taxon>Spermatophyta</taxon>
        <taxon>Magnoliopsida</taxon>
        <taxon>eudicotyledons</taxon>
        <taxon>Gunneridae</taxon>
        <taxon>Pentapetalae</taxon>
        <taxon>rosids</taxon>
        <taxon>fabids</taxon>
        <taxon>Rosales</taxon>
        <taxon>Cannabaceae</taxon>
        <taxon>Parasponia</taxon>
    </lineage>
</organism>
<protein>
    <submittedName>
        <fullName evidence="2">Uncharacterized protein</fullName>
    </submittedName>
</protein>
<dbReference type="EMBL" id="JXTB01000070">
    <property type="protein sequence ID" value="PON67539.1"/>
    <property type="molecule type" value="Genomic_DNA"/>
</dbReference>
<feature type="region of interest" description="Disordered" evidence="1">
    <location>
        <begin position="1"/>
        <end position="20"/>
    </location>
</feature>
<dbReference type="AlphaFoldDB" id="A0A2P5D2L9"/>